<evidence type="ECO:0000256" key="1">
    <source>
        <dbReference type="SAM" id="Phobius"/>
    </source>
</evidence>
<dbReference type="EMBL" id="JASNUO010000021">
    <property type="protein sequence ID" value="MDK4248729.1"/>
    <property type="molecule type" value="Genomic_DNA"/>
</dbReference>
<keyword evidence="1" id="KW-1133">Transmembrane helix</keyword>
<accession>A0ABT7FSZ1</accession>
<evidence type="ECO:0000313" key="2">
    <source>
        <dbReference type="EMBL" id="MDK4248729.1"/>
    </source>
</evidence>
<feature type="transmembrane region" description="Helical" evidence="1">
    <location>
        <begin position="112"/>
        <end position="134"/>
    </location>
</feature>
<sequence length="140" mass="15357">MKKSVFGQRAWTATLDQKSFETAIVHLDLVGEVEQQAQATRDQLAAIREREAHELANMSQHARQLADGRYNYRDIAYLLGITYGRVGQILKAKPALPKYARQPQAAGVLRDAIHIAIGIAIPVAICSAMCFVSAGKRNGP</sequence>
<keyword evidence="3" id="KW-1185">Reference proteome</keyword>
<keyword evidence="1" id="KW-0472">Membrane</keyword>
<gene>
    <name evidence="2" type="ORF">QPX34_12055</name>
</gene>
<evidence type="ECO:0008006" key="4">
    <source>
        <dbReference type="Google" id="ProtNLM"/>
    </source>
</evidence>
<reference evidence="2 3" key="1">
    <citation type="submission" date="2023-05" db="EMBL/GenBank/DDBJ databases">
        <title>Metabolic capabilities are highly conserved among human nasal-associated Corynebacterium species in pangenomic analyses.</title>
        <authorList>
            <person name="Tran T.H."/>
            <person name="Roberts A.Q."/>
            <person name="Escapa I.F."/>
            <person name="Gao W."/>
            <person name="Conlan S."/>
            <person name="Kong H."/>
            <person name="Segre J.A."/>
            <person name="Kelly M.S."/>
            <person name="Lemon K.P."/>
        </authorList>
    </citation>
    <scope>NUCLEOTIDE SEQUENCE [LARGE SCALE GENOMIC DNA]</scope>
    <source>
        <strain evidence="2 3">KPL3802</strain>
    </source>
</reference>
<name>A0ABT7FSZ1_9CORY</name>
<keyword evidence="1" id="KW-0812">Transmembrane</keyword>
<comment type="caution">
    <text evidence="2">The sequence shown here is derived from an EMBL/GenBank/DDBJ whole genome shotgun (WGS) entry which is preliminary data.</text>
</comment>
<protein>
    <recommendedName>
        <fullName evidence="4">RNA polymerase sigma-70 region 4 domain-containing protein</fullName>
    </recommendedName>
</protein>
<evidence type="ECO:0000313" key="3">
    <source>
        <dbReference type="Proteomes" id="UP001239414"/>
    </source>
</evidence>
<dbReference type="Proteomes" id="UP001239414">
    <property type="component" value="Unassembled WGS sequence"/>
</dbReference>
<organism evidence="2 3">
    <name type="scientific">Corynebacterium accolens</name>
    <dbReference type="NCBI Taxonomy" id="38284"/>
    <lineage>
        <taxon>Bacteria</taxon>
        <taxon>Bacillati</taxon>
        <taxon>Actinomycetota</taxon>
        <taxon>Actinomycetes</taxon>
        <taxon>Mycobacteriales</taxon>
        <taxon>Corynebacteriaceae</taxon>
        <taxon>Corynebacterium</taxon>
    </lineage>
</organism>
<proteinExistence type="predicted"/>